<organism evidence="3 4">
    <name type="scientific">Nitrospina watsonii</name>
    <dbReference type="NCBI Taxonomy" id="1323948"/>
    <lineage>
        <taxon>Bacteria</taxon>
        <taxon>Pseudomonadati</taxon>
        <taxon>Nitrospinota/Tectimicrobiota group</taxon>
        <taxon>Nitrospinota</taxon>
        <taxon>Nitrospinia</taxon>
        <taxon>Nitrospinales</taxon>
        <taxon>Nitrospinaceae</taxon>
        <taxon>Nitrospina</taxon>
    </lineage>
</organism>
<dbReference type="RefSeq" id="WP_282011726.1">
    <property type="nucleotide sequence ID" value="NZ_OX336137.1"/>
</dbReference>
<evidence type="ECO:0000256" key="1">
    <source>
        <dbReference type="ARBA" id="ARBA00023284"/>
    </source>
</evidence>
<accession>A0ABM9HF63</accession>
<reference evidence="3 4" key="1">
    <citation type="submission" date="2022-09" db="EMBL/GenBank/DDBJ databases">
        <authorList>
            <person name="Kop L."/>
        </authorList>
    </citation>
    <scope>NUCLEOTIDE SEQUENCE [LARGE SCALE GENOMIC DNA]</scope>
    <source>
        <strain evidence="3 4">347</strain>
    </source>
</reference>
<evidence type="ECO:0000313" key="3">
    <source>
        <dbReference type="EMBL" id="CAI2718856.1"/>
    </source>
</evidence>
<dbReference type="Gene3D" id="3.40.30.10">
    <property type="entry name" value="Glutaredoxin"/>
    <property type="match status" value="1"/>
</dbReference>
<dbReference type="Pfam" id="PF00462">
    <property type="entry name" value="Glutaredoxin"/>
    <property type="match status" value="1"/>
</dbReference>
<proteinExistence type="predicted"/>
<dbReference type="InterPro" id="IPR036249">
    <property type="entry name" value="Thioredoxin-like_sf"/>
</dbReference>
<dbReference type="PANTHER" id="PTHR10293:SF16">
    <property type="entry name" value="GLUTAREDOXIN-RELATED PROTEIN 5, MITOCHONDRIAL"/>
    <property type="match status" value="1"/>
</dbReference>
<keyword evidence="4" id="KW-1185">Reference proteome</keyword>
<protein>
    <submittedName>
        <fullName evidence="3">Glutaredoxin</fullName>
    </submittedName>
</protein>
<dbReference type="PROSITE" id="PS51354">
    <property type="entry name" value="GLUTAREDOXIN_2"/>
    <property type="match status" value="1"/>
</dbReference>
<feature type="domain" description="Glutaredoxin" evidence="2">
    <location>
        <begin position="18"/>
        <end position="81"/>
    </location>
</feature>
<dbReference type="PANTHER" id="PTHR10293">
    <property type="entry name" value="GLUTAREDOXIN FAMILY MEMBER"/>
    <property type="match status" value="1"/>
</dbReference>
<keyword evidence="1" id="KW-0676">Redox-active center</keyword>
<dbReference type="InterPro" id="IPR004480">
    <property type="entry name" value="Monothiol_GRX-rel"/>
</dbReference>
<dbReference type="Proteomes" id="UP001157733">
    <property type="component" value="Chromosome"/>
</dbReference>
<dbReference type="InterPro" id="IPR002109">
    <property type="entry name" value="Glutaredoxin"/>
</dbReference>
<name>A0ABM9HF63_9BACT</name>
<gene>
    <name evidence="3" type="primary">grxD</name>
    <name evidence="3" type="ORF">NSPWAT_2000</name>
</gene>
<evidence type="ECO:0000259" key="2">
    <source>
        <dbReference type="Pfam" id="PF00462"/>
    </source>
</evidence>
<sequence>MSDNIEEQIKDEISENKILIYGKGTRHAPRCGFTVETIQFFDKYGYPFEVVDVLDDMQKRETLNKLTNWPTLPKVFIDGKFYGDTDILDEMEAKGEVEPLLKEAFGEK</sequence>
<dbReference type="EMBL" id="OX336137">
    <property type="protein sequence ID" value="CAI2718856.1"/>
    <property type="molecule type" value="Genomic_DNA"/>
</dbReference>
<dbReference type="SUPFAM" id="SSF52833">
    <property type="entry name" value="Thioredoxin-like"/>
    <property type="match status" value="1"/>
</dbReference>
<evidence type="ECO:0000313" key="4">
    <source>
        <dbReference type="Proteomes" id="UP001157733"/>
    </source>
</evidence>